<dbReference type="Pfam" id="PF00400">
    <property type="entry name" value="WD40"/>
    <property type="match status" value="1"/>
</dbReference>
<keyword evidence="3" id="KW-1185">Reference proteome</keyword>
<keyword evidence="2" id="KW-0963">Cytoplasm</keyword>
<name>A0A6J2TQ34_DROLE</name>
<dbReference type="InterPro" id="IPR052139">
    <property type="entry name" value="Methylosome_Comp_WDR77"/>
</dbReference>
<evidence type="ECO:0000256" key="1">
    <source>
        <dbReference type="ARBA" id="ARBA00004496"/>
    </source>
</evidence>
<reference evidence="4" key="1">
    <citation type="submission" date="2025-08" db="UniProtKB">
        <authorList>
            <consortium name="RefSeq"/>
        </authorList>
    </citation>
    <scope>IDENTIFICATION</scope>
    <source>
        <strain evidence="4">11010-0011.00</strain>
        <tissue evidence="4">Whole body</tissue>
    </source>
</reference>
<sequence length="384" mass="43211">MVPINKYKDKATMFPQRSSVTYRTPDFHKPPPAIELADNVEYPNLNVTDMNARLENVSPRIHECWDSLTMNKRQHVALATNRRDGAQWWGMFFGYNHLKHMTVDNANYKLQCEFVVNILRFAYDNVLLVALGDTRLQAWSTYSTVRNPAKPYSLFLVGEAAGHNIPINQLNVFKSNEKCAISTCSEGTINVWDLAGADLTSSFRIRTAHTERLMGLATSATSDKQFLTCDRGGCARLWDVREASLASTCMSGDEALGLSFTCAAWAAPTELHGDNYIYLGDYDGNVHTLDIRVPLKFVETKKFFEEGHVSHLLVNGCHLAATSNLPSEVKIEKISGDRQFVYTYKEPHNRLTDALWQGDRTLVTIGYGRKLVKHVLPKSGQNID</sequence>
<accession>A0A6J2TQ34</accession>
<dbReference type="GO" id="GO:0007309">
    <property type="term" value="P:oocyte axis specification"/>
    <property type="evidence" value="ECO:0007669"/>
    <property type="project" value="TreeGrafter"/>
</dbReference>
<dbReference type="PANTHER" id="PTHR46853:SF1">
    <property type="entry name" value="METHYLOSOME PROTEIN 50"/>
    <property type="match status" value="1"/>
</dbReference>
<dbReference type="OrthoDB" id="10260946at2759"/>
<dbReference type="InterPro" id="IPR036322">
    <property type="entry name" value="WD40_repeat_dom_sf"/>
</dbReference>
<dbReference type="SMART" id="SM00320">
    <property type="entry name" value="WD40"/>
    <property type="match status" value="2"/>
</dbReference>
<dbReference type="RefSeq" id="XP_030377067.1">
    <property type="nucleotide sequence ID" value="XM_030521207.1"/>
</dbReference>
<gene>
    <name evidence="4" type="primary">LOC115625965</name>
</gene>
<dbReference type="GO" id="GO:0034709">
    <property type="term" value="C:methylosome"/>
    <property type="evidence" value="ECO:0007669"/>
    <property type="project" value="TreeGrafter"/>
</dbReference>
<evidence type="ECO:0000256" key="2">
    <source>
        <dbReference type="ARBA" id="ARBA00022490"/>
    </source>
</evidence>
<dbReference type="PANTHER" id="PTHR46853">
    <property type="entry name" value="METHYLOSOME PROTEIN 50"/>
    <property type="match status" value="1"/>
</dbReference>
<dbReference type="Gene3D" id="2.130.10.10">
    <property type="entry name" value="YVTN repeat-like/Quinoprotein amine dehydrogenase"/>
    <property type="match status" value="1"/>
</dbReference>
<dbReference type="InterPro" id="IPR015943">
    <property type="entry name" value="WD40/YVTN_repeat-like_dom_sf"/>
</dbReference>
<dbReference type="Proteomes" id="UP000504634">
    <property type="component" value="Unplaced"/>
</dbReference>
<evidence type="ECO:0000313" key="4">
    <source>
        <dbReference type="RefSeq" id="XP_030377067.1"/>
    </source>
</evidence>
<dbReference type="InterPro" id="IPR001680">
    <property type="entry name" value="WD40_rpt"/>
</dbReference>
<evidence type="ECO:0000313" key="3">
    <source>
        <dbReference type="Proteomes" id="UP000504634"/>
    </source>
</evidence>
<protein>
    <submittedName>
        <fullName evidence="4">Protein valois</fullName>
    </submittedName>
</protein>
<proteinExistence type="predicted"/>
<dbReference type="SUPFAM" id="SSF50978">
    <property type="entry name" value="WD40 repeat-like"/>
    <property type="match status" value="1"/>
</dbReference>
<dbReference type="GeneID" id="115625965"/>
<comment type="subcellular location">
    <subcellularLocation>
        <location evidence="1">Cytoplasm</location>
    </subcellularLocation>
</comment>
<dbReference type="AlphaFoldDB" id="A0A6J2TQ34"/>
<organism evidence="3 4">
    <name type="scientific">Drosophila lebanonensis</name>
    <name type="common">Fruit fly</name>
    <name type="synonym">Scaptodrosophila lebanonensis</name>
    <dbReference type="NCBI Taxonomy" id="7225"/>
    <lineage>
        <taxon>Eukaryota</taxon>
        <taxon>Metazoa</taxon>
        <taxon>Ecdysozoa</taxon>
        <taxon>Arthropoda</taxon>
        <taxon>Hexapoda</taxon>
        <taxon>Insecta</taxon>
        <taxon>Pterygota</taxon>
        <taxon>Neoptera</taxon>
        <taxon>Endopterygota</taxon>
        <taxon>Diptera</taxon>
        <taxon>Brachycera</taxon>
        <taxon>Muscomorpha</taxon>
        <taxon>Ephydroidea</taxon>
        <taxon>Drosophilidae</taxon>
        <taxon>Scaptodrosophila</taxon>
    </lineage>
</organism>